<proteinExistence type="predicted"/>
<dbReference type="EMBL" id="JAIFTL010000019">
    <property type="protein sequence ID" value="KAG9326440.1"/>
    <property type="molecule type" value="Genomic_DNA"/>
</dbReference>
<accession>A0A9P8D208</accession>
<gene>
    <name evidence="2" type="ORF">KVV02_001619</name>
</gene>
<dbReference type="Proteomes" id="UP000717515">
    <property type="component" value="Unassembled WGS sequence"/>
</dbReference>
<name>A0A9P8D208_MORAP</name>
<evidence type="ECO:0000313" key="2">
    <source>
        <dbReference type="EMBL" id="KAG9326440.1"/>
    </source>
</evidence>
<dbReference type="AlphaFoldDB" id="A0A9P8D208"/>
<feature type="region of interest" description="Disordered" evidence="1">
    <location>
        <begin position="201"/>
        <end position="241"/>
    </location>
</feature>
<evidence type="ECO:0000313" key="3">
    <source>
        <dbReference type="Proteomes" id="UP000717515"/>
    </source>
</evidence>
<protein>
    <submittedName>
        <fullName evidence="2">Uncharacterized protein</fullName>
    </submittedName>
</protein>
<feature type="compositionally biased region" description="Low complexity" evidence="1">
    <location>
        <begin position="288"/>
        <end position="308"/>
    </location>
</feature>
<sequence>MFWRIFSTIHHLHPCITFIPHHHSHVDYTPPSFLTYTTVFIYRSSPSLTLFLSLLYRSFCRFILPYITRVSPSICLSLFQDMTVPQDWLKWAQRTDNVEHVSFQNFVTQFNFTDQTTATEGFLELLESDVIRQKRRDALKTSFNYFRINDEQQFWIQRTAEVEFQMFAARAGLRINKAGEVESKITCAHVVSKRHEVLKARQDDLAMPSRRSLPAPRKPSRLASVLPLKPPSVKDVKSSPAILSSSLPSTPLSSVELPTPIDKTSAGEVFSATPASGTVLSANFRSASSTLTNSTPPSSSASAPSASPRQRKSFTNKNRLSLEGRYRNLGEKWVLESGTIVEDVLYTAGSNENCAVFSPIHSFMIDLDDPKIEALFSKADWKEIISDLPPFQRYGDDADKYLDRCMNVDTKEGLKAVLETRQQDPECRIIHYCLDQWEELLISESSPFLVAAQLGETWWKENAWGVCRRLATAAKDAFIIMGEKSGHDSTERRNQGINNDDRKKIGVKVDFLWRTISSPDVDWSAGESATVWDPASMKYRYEGVFKLPRQLHDILVARTSEVGGVDSLRKEYVCGLLTGGPVIQRVQICWGTKGKNITRFFRSPERRLFSTVQELGMSLLAVHDLLVLRATTLRLCRTYETSRHQLAKEQAKNRRQELLFPSAMPNEKRRKFSLLSSSP</sequence>
<feature type="region of interest" description="Disordered" evidence="1">
    <location>
        <begin position="288"/>
        <end position="318"/>
    </location>
</feature>
<organism evidence="2 3">
    <name type="scientific">Mortierella alpina</name>
    <name type="common">Oleaginous fungus</name>
    <name type="synonym">Mortierella renispora</name>
    <dbReference type="NCBI Taxonomy" id="64518"/>
    <lineage>
        <taxon>Eukaryota</taxon>
        <taxon>Fungi</taxon>
        <taxon>Fungi incertae sedis</taxon>
        <taxon>Mucoromycota</taxon>
        <taxon>Mortierellomycotina</taxon>
        <taxon>Mortierellomycetes</taxon>
        <taxon>Mortierellales</taxon>
        <taxon>Mortierellaceae</taxon>
        <taxon>Mortierella</taxon>
    </lineage>
</organism>
<comment type="caution">
    <text evidence="2">The sequence shown here is derived from an EMBL/GenBank/DDBJ whole genome shotgun (WGS) entry which is preliminary data.</text>
</comment>
<reference evidence="2" key="1">
    <citation type="submission" date="2021-07" db="EMBL/GenBank/DDBJ databases">
        <title>Draft genome of Mortierella alpina, strain LL118, isolated from an aspen leaf litter sample.</title>
        <authorList>
            <person name="Yang S."/>
            <person name="Vinatzer B.A."/>
        </authorList>
    </citation>
    <scope>NUCLEOTIDE SEQUENCE</scope>
    <source>
        <strain evidence="2">LL118</strain>
    </source>
</reference>
<evidence type="ECO:0000256" key="1">
    <source>
        <dbReference type="SAM" id="MobiDB-lite"/>
    </source>
</evidence>